<dbReference type="Proteomes" id="UP000202511">
    <property type="component" value="Segment"/>
</dbReference>
<dbReference type="EMBL" id="KP136319">
    <property type="protein sequence ID" value="AJF98108.1"/>
    <property type="molecule type" value="Genomic_DNA"/>
</dbReference>
<protein>
    <submittedName>
        <fullName evidence="3">Uncharacterized protein</fullName>
    </submittedName>
</protein>
<name>A0A0B5IZ06_9VIRU</name>
<keyword evidence="2" id="KW-1133">Transmembrane helix</keyword>
<feature type="region of interest" description="Disordered" evidence="1">
    <location>
        <begin position="89"/>
        <end position="109"/>
    </location>
</feature>
<reference evidence="3 4" key="1">
    <citation type="journal article" date="2015" name="Parasitol. Res.">
        <title>Viruses in close associations with free-living amoebae.</title>
        <authorList>
            <person name="Scheid P."/>
        </authorList>
    </citation>
    <scope>NUCLEOTIDE SEQUENCE [LARGE SCALE GENOMIC DNA]</scope>
    <source>
        <strain evidence="3">KlaHel</strain>
    </source>
</reference>
<keyword evidence="2" id="KW-0472">Membrane</keyword>
<evidence type="ECO:0000313" key="4">
    <source>
        <dbReference type="Proteomes" id="UP000202511"/>
    </source>
</evidence>
<feature type="transmembrane region" description="Helical" evidence="2">
    <location>
        <begin position="35"/>
        <end position="51"/>
    </location>
</feature>
<dbReference type="KEGG" id="vg:23463025"/>
<sequence>MSQARRVGWRSRRPDAPIHYFFLLHRQTIAGEKRWSSFFGIVSVVLAPLFFSDKRPRPAPPAALSNRTRHGQAARLHTRKAHKACLLRHNQKSIIPSEKEEAEQEKGKQ</sequence>
<dbReference type="GeneID" id="23463025"/>
<evidence type="ECO:0000256" key="2">
    <source>
        <dbReference type="SAM" id="Phobius"/>
    </source>
</evidence>
<evidence type="ECO:0000256" key="1">
    <source>
        <dbReference type="SAM" id="MobiDB-lite"/>
    </source>
</evidence>
<organism evidence="3 4">
    <name type="scientific">Pandoravirus inopinatum</name>
    <dbReference type="NCBI Taxonomy" id="1605721"/>
    <lineage>
        <taxon>Viruses</taxon>
        <taxon>Pandoravirus</taxon>
    </lineage>
</organism>
<proteinExistence type="predicted"/>
<accession>A0A0B5IZ06</accession>
<evidence type="ECO:0000313" key="3">
    <source>
        <dbReference type="EMBL" id="AJF98108.1"/>
    </source>
</evidence>
<keyword evidence="2" id="KW-0812">Transmembrane</keyword>
<dbReference type="RefSeq" id="YP_009120343.1">
    <property type="nucleotide sequence ID" value="NC_026440.1"/>
</dbReference>